<accession>A0ABW1P9A4</accession>
<feature type="signal peptide" evidence="2">
    <location>
        <begin position="1"/>
        <end position="33"/>
    </location>
</feature>
<dbReference type="Pfam" id="PF14885">
    <property type="entry name" value="GHL15"/>
    <property type="match status" value="1"/>
</dbReference>
<evidence type="ECO:0000313" key="4">
    <source>
        <dbReference type="Proteomes" id="UP001596220"/>
    </source>
</evidence>
<comment type="caution">
    <text evidence="3">The sequence shown here is derived from an EMBL/GenBank/DDBJ whole genome shotgun (WGS) entry which is preliminary data.</text>
</comment>
<feature type="chain" id="PRO_5047343488" evidence="2">
    <location>
        <begin position="34"/>
        <end position="494"/>
    </location>
</feature>
<dbReference type="Proteomes" id="UP001596220">
    <property type="component" value="Unassembled WGS sequence"/>
</dbReference>
<dbReference type="RefSeq" id="WP_380638113.1">
    <property type="nucleotide sequence ID" value="NZ_JBHSQO010000022.1"/>
</dbReference>
<name>A0ABW1P9A4_9PSEU</name>
<protein>
    <submittedName>
        <fullName evidence="3">Glycoside hydrolase family 15 protein</fullName>
    </submittedName>
</protein>
<evidence type="ECO:0000256" key="1">
    <source>
        <dbReference type="SAM" id="MobiDB-lite"/>
    </source>
</evidence>
<dbReference type="EMBL" id="JBHSQO010000022">
    <property type="protein sequence ID" value="MFC6091811.1"/>
    <property type="molecule type" value="Genomic_DNA"/>
</dbReference>
<sequence length="494" mass="53082">MPKGSLIRRARRAAGLLCAAALLLAGSGCTVDSATGQVGGRPPADPLAPPPKPLAPCAWWYGIGEPPSAVELKFAAQHYDLVVLNATETKALRRLKKLNPDIKVLVYKDFSSTRNYPGAVIGDDDAPFLPSGVGYFAAQRHNPQWFAVDTENHRIEWKPYPKHWQMAVWDPSYQKAWTEAVTTELVREGWDGVLADNDFSSLRYYSSAVVKGAEDAAESDRIIREGLDAFLTTAGDALQKAGKMLVPNVSESHLTAGRWSAHSRYHGAMEENFGLRDTGTGELLTFKGNEWKELRSQAALGETWLLLITHTRSEREERVGYATAALLASPYTCWSGATTKDYRHPDWSDYQEAELGEAVETANRLPSGVWDRRFTGGYVAVNPTGQKVVVTPPAGLVDLDTGDPVPATVELAAADALVLVRPPAQETTTTRPDPTTTTDPATTTPATTPTDAPTSSAPTTGGPTSADPTSADPTTTPPTTDTTTEAPTTTPTPG</sequence>
<keyword evidence="3" id="KW-0378">Hydrolase</keyword>
<organism evidence="3 4">
    <name type="scientific">Saccharothrix lopnurensis</name>
    <dbReference type="NCBI Taxonomy" id="1670621"/>
    <lineage>
        <taxon>Bacteria</taxon>
        <taxon>Bacillati</taxon>
        <taxon>Actinomycetota</taxon>
        <taxon>Actinomycetes</taxon>
        <taxon>Pseudonocardiales</taxon>
        <taxon>Pseudonocardiaceae</taxon>
        <taxon>Saccharothrix</taxon>
    </lineage>
</organism>
<evidence type="ECO:0000313" key="3">
    <source>
        <dbReference type="EMBL" id="MFC6091811.1"/>
    </source>
</evidence>
<dbReference type="GO" id="GO:0016787">
    <property type="term" value="F:hydrolase activity"/>
    <property type="evidence" value="ECO:0007669"/>
    <property type="project" value="UniProtKB-KW"/>
</dbReference>
<keyword evidence="2" id="KW-0732">Signal</keyword>
<dbReference type="PROSITE" id="PS51257">
    <property type="entry name" value="PROKAR_LIPOPROTEIN"/>
    <property type="match status" value="1"/>
</dbReference>
<dbReference type="InterPro" id="IPR013785">
    <property type="entry name" value="Aldolase_TIM"/>
</dbReference>
<keyword evidence="4" id="KW-1185">Reference proteome</keyword>
<proteinExistence type="predicted"/>
<dbReference type="InterPro" id="IPR029455">
    <property type="entry name" value="GHL15"/>
</dbReference>
<evidence type="ECO:0000256" key="2">
    <source>
        <dbReference type="SAM" id="SignalP"/>
    </source>
</evidence>
<feature type="region of interest" description="Disordered" evidence="1">
    <location>
        <begin position="420"/>
        <end position="494"/>
    </location>
</feature>
<gene>
    <name evidence="3" type="ORF">ACFP3R_21290</name>
</gene>
<reference evidence="4" key="1">
    <citation type="journal article" date="2019" name="Int. J. Syst. Evol. Microbiol.">
        <title>The Global Catalogue of Microorganisms (GCM) 10K type strain sequencing project: providing services to taxonomists for standard genome sequencing and annotation.</title>
        <authorList>
            <consortium name="The Broad Institute Genomics Platform"/>
            <consortium name="The Broad Institute Genome Sequencing Center for Infectious Disease"/>
            <person name="Wu L."/>
            <person name="Ma J."/>
        </authorList>
    </citation>
    <scope>NUCLEOTIDE SEQUENCE [LARGE SCALE GENOMIC DNA]</scope>
    <source>
        <strain evidence="4">CGMCC 4.7246</strain>
    </source>
</reference>
<dbReference type="Gene3D" id="3.20.20.70">
    <property type="entry name" value="Aldolase class I"/>
    <property type="match status" value="1"/>
</dbReference>